<feature type="region of interest" description="Disordered" evidence="4">
    <location>
        <begin position="25"/>
        <end position="45"/>
    </location>
</feature>
<dbReference type="NCBIfam" id="NF009093">
    <property type="entry name" value="PRK12429.1"/>
    <property type="match status" value="1"/>
</dbReference>
<dbReference type="OrthoDB" id="417891at2759"/>
<evidence type="ECO:0000313" key="6">
    <source>
        <dbReference type="Proteomes" id="UP000007797"/>
    </source>
</evidence>
<comment type="catalytic activity">
    <reaction evidence="3">
        <text>a (3R)-hydroxyacyl-[ACP] + NADP(+) = a 3-oxoacyl-[ACP] + NADPH + H(+)</text>
        <dbReference type="Rhea" id="RHEA:17397"/>
        <dbReference type="Rhea" id="RHEA-COMP:9916"/>
        <dbReference type="Rhea" id="RHEA-COMP:9945"/>
        <dbReference type="ChEBI" id="CHEBI:15378"/>
        <dbReference type="ChEBI" id="CHEBI:57783"/>
        <dbReference type="ChEBI" id="CHEBI:58349"/>
        <dbReference type="ChEBI" id="CHEBI:78776"/>
        <dbReference type="ChEBI" id="CHEBI:78827"/>
        <dbReference type="EC" id="1.1.1.100"/>
    </reaction>
</comment>
<organism evidence="5 6">
    <name type="scientific">Cavenderia fasciculata</name>
    <name type="common">Slime mold</name>
    <name type="synonym">Dictyostelium fasciculatum</name>
    <dbReference type="NCBI Taxonomy" id="261658"/>
    <lineage>
        <taxon>Eukaryota</taxon>
        <taxon>Amoebozoa</taxon>
        <taxon>Evosea</taxon>
        <taxon>Eumycetozoa</taxon>
        <taxon>Dictyostelia</taxon>
        <taxon>Acytosteliales</taxon>
        <taxon>Cavenderiaceae</taxon>
        <taxon>Cavenderia</taxon>
    </lineage>
</organism>
<dbReference type="InterPro" id="IPR036291">
    <property type="entry name" value="NAD(P)-bd_dom_sf"/>
</dbReference>
<dbReference type="PRINTS" id="PR00080">
    <property type="entry name" value="SDRFAMILY"/>
</dbReference>
<dbReference type="GO" id="GO:0004316">
    <property type="term" value="F:3-oxoacyl-[acyl-carrier-protein] reductase (NADPH) activity"/>
    <property type="evidence" value="ECO:0007669"/>
    <property type="project" value="UniProtKB-EC"/>
</dbReference>
<dbReference type="InterPro" id="IPR002347">
    <property type="entry name" value="SDR_fam"/>
</dbReference>
<dbReference type="EMBL" id="GL883029">
    <property type="protein sequence ID" value="EGG14285.1"/>
    <property type="molecule type" value="Genomic_DNA"/>
</dbReference>
<dbReference type="InterPro" id="IPR020904">
    <property type="entry name" value="Sc_DH/Rdtase_CS"/>
</dbReference>
<dbReference type="PRINTS" id="PR00081">
    <property type="entry name" value="GDHRDH"/>
</dbReference>
<evidence type="ECO:0000256" key="1">
    <source>
        <dbReference type="ARBA" id="ARBA00006484"/>
    </source>
</evidence>
<evidence type="ECO:0000256" key="2">
    <source>
        <dbReference type="ARBA" id="ARBA00012948"/>
    </source>
</evidence>
<dbReference type="FunFam" id="3.40.50.720:FF:000084">
    <property type="entry name" value="Short-chain dehydrogenase reductase"/>
    <property type="match status" value="1"/>
</dbReference>
<dbReference type="Proteomes" id="UP000007797">
    <property type="component" value="Unassembled WGS sequence"/>
</dbReference>
<evidence type="ECO:0000313" key="5">
    <source>
        <dbReference type="EMBL" id="EGG14285.1"/>
    </source>
</evidence>
<accession>F4QFI4</accession>
<dbReference type="Pfam" id="PF13561">
    <property type="entry name" value="adh_short_C2"/>
    <property type="match status" value="1"/>
</dbReference>
<dbReference type="EC" id="1.1.1.100" evidence="2"/>
<dbReference type="PANTHER" id="PTHR42879:SF2">
    <property type="entry name" value="3-OXOACYL-[ACYL-CARRIER-PROTEIN] REDUCTASE FABG"/>
    <property type="match status" value="1"/>
</dbReference>
<dbReference type="PROSITE" id="PS00061">
    <property type="entry name" value="ADH_SHORT"/>
    <property type="match status" value="1"/>
</dbReference>
<dbReference type="OMA" id="VSHGWIM"/>
<dbReference type="STRING" id="1054147.F4QFI4"/>
<evidence type="ECO:0000256" key="4">
    <source>
        <dbReference type="SAM" id="MobiDB-lite"/>
    </source>
</evidence>
<dbReference type="CDD" id="cd05233">
    <property type="entry name" value="SDR_c"/>
    <property type="match status" value="1"/>
</dbReference>
<gene>
    <name evidence="5" type="ORF">DFA_12055</name>
</gene>
<dbReference type="GO" id="GO:0032787">
    <property type="term" value="P:monocarboxylic acid metabolic process"/>
    <property type="evidence" value="ECO:0007669"/>
    <property type="project" value="UniProtKB-ARBA"/>
</dbReference>
<protein>
    <recommendedName>
        <fullName evidence="2">3-oxoacyl-[acyl-carrier-protein] reductase</fullName>
        <ecNumber evidence="2">1.1.1.100</ecNumber>
    </recommendedName>
</protein>
<evidence type="ECO:0000256" key="3">
    <source>
        <dbReference type="ARBA" id="ARBA00048508"/>
    </source>
</evidence>
<dbReference type="GeneID" id="14865493"/>
<dbReference type="InterPro" id="IPR050259">
    <property type="entry name" value="SDR"/>
</dbReference>
<keyword evidence="6" id="KW-1185">Reference proteome</keyword>
<sequence length="311" mass="33838">MFKQSIKSIINYQGRVATCNLIKSTSSSSSFGYSKSSYSSSSSSSYVTSDKMKDKVCFVTGGAAGIGLGVVERFVKEGAKVAIVDLNGELATKVSNEINQKYPNSTIPVQVDISQDKDVKRGIEDTVAKFGGLDVVVSNAGFQHIQAIDELELDNWKKMLGVHLDGSFLCAKYGIKEFKKDIKRGGSIIFMGSVHSKYASDLKSPYVTAKHGLEGLTRSVAREGAKYNVKSNLICPGFVRTALVERQIPEISKRLSISEEDVIKTIMLKDTVDGEFTTVQDVAEVAVFFASMPNKSLTGQSLIVSHGWIME</sequence>
<comment type="similarity">
    <text evidence="1">Belongs to the short-chain dehydrogenases/reductases (SDR) family.</text>
</comment>
<name>F4QFI4_CACFS</name>
<dbReference type="AlphaFoldDB" id="F4QFI4"/>
<dbReference type="Gene3D" id="3.40.50.720">
    <property type="entry name" value="NAD(P)-binding Rossmann-like Domain"/>
    <property type="match status" value="1"/>
</dbReference>
<reference evidence="6" key="1">
    <citation type="journal article" date="2011" name="Genome Res.">
        <title>Phylogeny-wide analysis of social amoeba genomes highlights ancient origins for complex intercellular communication.</title>
        <authorList>
            <person name="Heidel A.J."/>
            <person name="Lawal H.M."/>
            <person name="Felder M."/>
            <person name="Schilde C."/>
            <person name="Helps N.R."/>
            <person name="Tunggal B."/>
            <person name="Rivero F."/>
            <person name="John U."/>
            <person name="Schleicher M."/>
            <person name="Eichinger L."/>
            <person name="Platzer M."/>
            <person name="Noegel A.A."/>
            <person name="Schaap P."/>
            <person name="Gloeckner G."/>
        </authorList>
    </citation>
    <scope>NUCLEOTIDE SEQUENCE [LARGE SCALE GENOMIC DNA]</scope>
    <source>
        <strain evidence="6">SH3</strain>
    </source>
</reference>
<dbReference type="KEGG" id="dfa:DFA_12055"/>
<proteinExistence type="inferred from homology"/>
<dbReference type="RefSeq" id="XP_004350994.1">
    <property type="nucleotide sequence ID" value="XM_004350942.1"/>
</dbReference>
<dbReference type="PANTHER" id="PTHR42879">
    <property type="entry name" value="3-OXOACYL-(ACYL-CARRIER-PROTEIN) REDUCTASE"/>
    <property type="match status" value="1"/>
</dbReference>
<dbReference type="SUPFAM" id="SSF51735">
    <property type="entry name" value="NAD(P)-binding Rossmann-fold domains"/>
    <property type="match status" value="1"/>
</dbReference>